<evidence type="ECO:0000313" key="1">
    <source>
        <dbReference type="EMBL" id="MPL80553.1"/>
    </source>
</evidence>
<protein>
    <submittedName>
        <fullName evidence="1">Uncharacterized protein</fullName>
    </submittedName>
</protein>
<proteinExistence type="predicted"/>
<gene>
    <name evidence="1" type="ORF">SDC9_26454</name>
</gene>
<comment type="caution">
    <text evidence="1">The sequence shown here is derived from an EMBL/GenBank/DDBJ whole genome shotgun (WGS) entry which is preliminary data.</text>
</comment>
<dbReference type="AlphaFoldDB" id="A0A644UPF6"/>
<sequence length="301" mass="33026">MGSERKDGAEGPRRRYSRFRSAVGVRNGQRGQIAADPLLVELRIAAGADLLVHEEVQIVDQPVFVAVGEQRDIVGVEGRLADDRNPREVAGLHVRHRHGRGRDGRVDLALAQREEDVGLGLVGTELARAPFLHLLFKRDRLEGAGGGADGVALHVVERLDARLFIRGHRHLEGEVGDREAHGLRAFERVRGRGDADVNAARHQRRDPLGERRLDDLGLHAERLGEVVAIVDVEADRLVVGVAHAHRREVEHDRAAQRARGDNVVELVSLGNTGKAGRGDQCGGKGDHFHWLGTPLLILESR</sequence>
<name>A0A644UPF6_9ZZZZ</name>
<reference evidence="1" key="1">
    <citation type="submission" date="2019-08" db="EMBL/GenBank/DDBJ databases">
        <authorList>
            <person name="Kucharzyk K."/>
            <person name="Murdoch R.W."/>
            <person name="Higgins S."/>
            <person name="Loffler F."/>
        </authorList>
    </citation>
    <scope>NUCLEOTIDE SEQUENCE</scope>
</reference>
<organism evidence="1">
    <name type="scientific">bioreactor metagenome</name>
    <dbReference type="NCBI Taxonomy" id="1076179"/>
    <lineage>
        <taxon>unclassified sequences</taxon>
        <taxon>metagenomes</taxon>
        <taxon>ecological metagenomes</taxon>
    </lineage>
</organism>
<dbReference type="EMBL" id="VSSQ01000138">
    <property type="protein sequence ID" value="MPL80553.1"/>
    <property type="molecule type" value="Genomic_DNA"/>
</dbReference>
<accession>A0A644UPF6</accession>